<keyword evidence="3" id="KW-0378">Hydrolase</keyword>
<feature type="transmembrane region" description="Helical" evidence="1">
    <location>
        <begin position="147"/>
        <end position="167"/>
    </location>
</feature>
<dbReference type="InterPro" id="IPR003675">
    <property type="entry name" value="Rce1/LyrA-like_dom"/>
</dbReference>
<name>A0A7T4DJW6_9MICO</name>
<accession>A0A7T4DJW6</accession>
<dbReference type="GO" id="GO:0080120">
    <property type="term" value="P:CAAX-box protein maturation"/>
    <property type="evidence" value="ECO:0007669"/>
    <property type="project" value="UniProtKB-ARBA"/>
</dbReference>
<reference evidence="3 4" key="1">
    <citation type="submission" date="2020-12" db="EMBL/GenBank/DDBJ databases">
        <title>FDA dAtabase for Regulatory Grade micrObial Sequences (FDA-ARGOS): Supporting development and validation of Infectious Disease Dx tests.</title>
        <authorList>
            <person name="Sproer C."/>
            <person name="Gronow S."/>
            <person name="Severitt S."/>
            <person name="Schroder I."/>
            <person name="Tallon L."/>
            <person name="Sadzewicz L."/>
            <person name="Zhao X."/>
            <person name="Boylan J."/>
            <person name="Ott S."/>
            <person name="Bowen H."/>
            <person name="Vavikolanu K."/>
            <person name="Mehta A."/>
            <person name="Aluvathingal J."/>
            <person name="Nadendla S."/>
            <person name="Lowell S."/>
            <person name="Myers T."/>
            <person name="Yan Y."/>
            <person name="Sichtig H."/>
        </authorList>
    </citation>
    <scope>NUCLEOTIDE SEQUENCE [LARGE SCALE GENOMIC DNA]</scope>
    <source>
        <strain evidence="3 4">FDAARGOS_990</strain>
    </source>
</reference>
<keyword evidence="1" id="KW-0812">Transmembrane</keyword>
<feature type="transmembrane region" description="Helical" evidence="1">
    <location>
        <begin position="12"/>
        <end position="34"/>
    </location>
</feature>
<organism evidence="3 4">
    <name type="scientific">Brevibacterium casei</name>
    <dbReference type="NCBI Taxonomy" id="33889"/>
    <lineage>
        <taxon>Bacteria</taxon>
        <taxon>Bacillati</taxon>
        <taxon>Actinomycetota</taxon>
        <taxon>Actinomycetes</taxon>
        <taxon>Micrococcales</taxon>
        <taxon>Brevibacteriaceae</taxon>
        <taxon>Brevibacterium</taxon>
    </lineage>
</organism>
<proteinExistence type="predicted"/>
<dbReference type="GO" id="GO:0006508">
    <property type="term" value="P:proteolysis"/>
    <property type="evidence" value="ECO:0007669"/>
    <property type="project" value="UniProtKB-KW"/>
</dbReference>
<feature type="transmembrane region" description="Helical" evidence="1">
    <location>
        <begin position="228"/>
        <end position="250"/>
    </location>
</feature>
<dbReference type="RefSeq" id="WP_198500895.1">
    <property type="nucleotide sequence ID" value="NZ_CP065989.1"/>
</dbReference>
<gene>
    <name evidence="3" type="ORF">I6H47_07650</name>
</gene>
<dbReference type="Pfam" id="PF02517">
    <property type="entry name" value="Rce1-like"/>
    <property type="match status" value="1"/>
</dbReference>
<feature type="transmembrane region" description="Helical" evidence="1">
    <location>
        <begin position="64"/>
        <end position="86"/>
    </location>
</feature>
<protein>
    <submittedName>
        <fullName evidence="3">CPBP family intramembrane metalloprotease</fullName>
    </submittedName>
</protein>
<keyword evidence="1" id="KW-0472">Membrane</keyword>
<sequence>METATDPRERRRLWIELGLVAALSLGQSAVYAVVRLADIITRGPISDAEAKLNTSLNPRPFFDLVYQLLDIGFSLVPVALALYLLTRDSDRRPLSERLGVQGHRVRDFAQGAGLLLVIGIGTLGIYAGGRALGITAEVQPANLGDHWWTIPVLILAAAKNGILEEVLLFGFGAERLRELGYRPWTIIIALALFRASYHLYQGIGPFLGNFAMGIIFGWFFMRTGRLMPLVWAHTLIDVVGFLAPGVLALVDPR</sequence>
<evidence type="ECO:0000313" key="3">
    <source>
        <dbReference type="EMBL" id="QQB16042.1"/>
    </source>
</evidence>
<keyword evidence="1" id="KW-1133">Transmembrane helix</keyword>
<dbReference type="EMBL" id="CP065989">
    <property type="protein sequence ID" value="QQB16042.1"/>
    <property type="molecule type" value="Genomic_DNA"/>
</dbReference>
<feature type="transmembrane region" description="Helical" evidence="1">
    <location>
        <begin position="203"/>
        <end position="221"/>
    </location>
</feature>
<evidence type="ECO:0000256" key="1">
    <source>
        <dbReference type="SAM" id="Phobius"/>
    </source>
</evidence>
<keyword evidence="3" id="KW-0482">Metalloprotease</keyword>
<keyword evidence="3" id="KW-0645">Protease</keyword>
<feature type="transmembrane region" description="Helical" evidence="1">
    <location>
        <begin position="107"/>
        <end position="127"/>
    </location>
</feature>
<evidence type="ECO:0000259" key="2">
    <source>
        <dbReference type="Pfam" id="PF02517"/>
    </source>
</evidence>
<feature type="domain" description="CAAX prenyl protease 2/Lysostaphin resistance protein A-like" evidence="2">
    <location>
        <begin position="147"/>
        <end position="239"/>
    </location>
</feature>
<dbReference type="Proteomes" id="UP000595374">
    <property type="component" value="Chromosome"/>
</dbReference>
<evidence type="ECO:0000313" key="4">
    <source>
        <dbReference type="Proteomes" id="UP000595374"/>
    </source>
</evidence>
<dbReference type="GO" id="GO:0008237">
    <property type="term" value="F:metallopeptidase activity"/>
    <property type="evidence" value="ECO:0007669"/>
    <property type="project" value="UniProtKB-KW"/>
</dbReference>
<dbReference type="AlphaFoldDB" id="A0A7T4DJW6"/>
<feature type="transmembrane region" description="Helical" evidence="1">
    <location>
        <begin position="179"/>
        <end position="197"/>
    </location>
</feature>
<dbReference type="GO" id="GO:0004175">
    <property type="term" value="F:endopeptidase activity"/>
    <property type="evidence" value="ECO:0007669"/>
    <property type="project" value="UniProtKB-ARBA"/>
</dbReference>